<feature type="domain" description="Carboxylesterase type B" evidence="6">
    <location>
        <begin position="8"/>
        <end position="49"/>
    </location>
</feature>
<dbReference type="InterPro" id="IPR019826">
    <property type="entry name" value="Carboxylesterase_B_AS"/>
</dbReference>
<evidence type="ECO:0000256" key="4">
    <source>
        <dbReference type="ARBA" id="ARBA00023180"/>
    </source>
</evidence>
<reference evidence="7" key="1">
    <citation type="submission" date="2020-11" db="EMBL/GenBank/DDBJ databases">
        <authorList>
            <person name="Tran Van P."/>
        </authorList>
    </citation>
    <scope>NUCLEOTIDE SEQUENCE</scope>
</reference>
<accession>A0A7R8Z9X0</accession>
<dbReference type="PROSITE" id="PS00122">
    <property type="entry name" value="CARBOXYLESTERASE_B_1"/>
    <property type="match status" value="1"/>
</dbReference>
<evidence type="ECO:0000256" key="2">
    <source>
        <dbReference type="ARBA" id="ARBA00022487"/>
    </source>
</evidence>
<keyword evidence="2" id="KW-0719">Serine esterase</keyword>
<gene>
    <name evidence="7" type="ORF">TDIB3V08_LOCUS7869</name>
</gene>
<dbReference type="EC" id="3.1.1.-" evidence="5"/>
<dbReference type="AlphaFoldDB" id="A0A7R8Z9X0"/>
<dbReference type="SUPFAM" id="SSF53474">
    <property type="entry name" value="alpha/beta-Hydrolases"/>
    <property type="match status" value="1"/>
</dbReference>
<evidence type="ECO:0000256" key="3">
    <source>
        <dbReference type="ARBA" id="ARBA00022801"/>
    </source>
</evidence>
<sequence>MSVSAEEVIVETSQGELLGATSTTADGTHYFTFRGVPYAKPPVGPLRFKELLQILYGAKGEKNHHIPPVWDLNPDTVIDDTLALVKLCSYLNLTPGVVQGNGAYCVVLAVPAGARALGGAEGRSRVRDTLSAGGRRVGGLSVSQRLHATGNCHHSVTTTQLGPNSNLPVMVWFYWGAFAFGSADLNPGHLMDLGVVVVSVQYRLNVFGFLSLEGTDVPGNAGLKDQAAALRWINKNINQFGGDENRVTLFGCSAGGSSVHFHVLSRLSTGLFHRGISQSGTGTDPWAYIDQSQPYAFRLGRNLGLQTEDPQELLDLLRSVPADELEAAVVELLEPDEKTRYYTFPFLPSLEHPSGAEEPFLAQHPDYIEHHGNFNKVVVLYREEHSSHFTLLSLDRGEHNREEHQFTLLSLDRGTQFTLHTAVTRQRGTQFTLHTAVTRQRGTQFTLLSLDRGTQFTLDREVPYITGVNNMEGKFSIVSDPKNNDVTQPSYWETINSDLERVVPVNLGLEKGSPESLRVANKVKEFYFGDRNISLETKEQWIQLQSDILFNVKTQFTVRRFADRSNSTYNYHFTYNDSAHTQEMDYLFYQNKVSGESSKDTKIANVIGTLWANFAKTGVPSFQGGVKWEPVSKSRLYYLKIDDELSLEEELEKERIDFWLDIYNSHQKMGLAFSPVAGRLDGEL</sequence>
<dbReference type="Pfam" id="PF00135">
    <property type="entry name" value="COesterase"/>
    <property type="match status" value="3"/>
</dbReference>
<name>A0A7R8Z9X0_TIMDO</name>
<comment type="similarity">
    <text evidence="1 5">Belongs to the type-B carboxylesterase/lipase family.</text>
</comment>
<proteinExistence type="inferred from homology"/>
<organism evidence="7">
    <name type="scientific">Timema douglasi</name>
    <name type="common">Walking stick</name>
    <dbReference type="NCBI Taxonomy" id="61478"/>
    <lineage>
        <taxon>Eukaryota</taxon>
        <taxon>Metazoa</taxon>
        <taxon>Ecdysozoa</taxon>
        <taxon>Arthropoda</taxon>
        <taxon>Hexapoda</taxon>
        <taxon>Insecta</taxon>
        <taxon>Pterygota</taxon>
        <taxon>Neoptera</taxon>
        <taxon>Polyneoptera</taxon>
        <taxon>Phasmatodea</taxon>
        <taxon>Timematodea</taxon>
        <taxon>Timematoidea</taxon>
        <taxon>Timematidae</taxon>
        <taxon>Timema</taxon>
    </lineage>
</organism>
<dbReference type="InterPro" id="IPR029058">
    <property type="entry name" value="AB_hydrolase_fold"/>
</dbReference>
<protein>
    <recommendedName>
        <fullName evidence="5">Carboxylic ester hydrolase</fullName>
        <ecNumber evidence="5">3.1.1.-</ecNumber>
    </recommendedName>
</protein>
<evidence type="ECO:0000256" key="1">
    <source>
        <dbReference type="ARBA" id="ARBA00005964"/>
    </source>
</evidence>
<dbReference type="InterPro" id="IPR002018">
    <property type="entry name" value="CarbesteraseB"/>
</dbReference>
<dbReference type="Gene3D" id="3.40.50.1820">
    <property type="entry name" value="alpha/beta hydrolase"/>
    <property type="match status" value="3"/>
</dbReference>
<evidence type="ECO:0000259" key="6">
    <source>
        <dbReference type="Pfam" id="PF00135"/>
    </source>
</evidence>
<evidence type="ECO:0000313" key="7">
    <source>
        <dbReference type="EMBL" id="CAD7201674.1"/>
    </source>
</evidence>
<dbReference type="EMBL" id="OA568582">
    <property type="protein sequence ID" value="CAD7201674.1"/>
    <property type="molecule type" value="Genomic_DNA"/>
</dbReference>
<evidence type="ECO:0000256" key="5">
    <source>
        <dbReference type="RuleBase" id="RU361235"/>
    </source>
</evidence>
<dbReference type="PANTHER" id="PTHR11559">
    <property type="entry name" value="CARBOXYLESTERASE"/>
    <property type="match status" value="1"/>
</dbReference>
<feature type="domain" description="Carboxylesterase type B" evidence="6">
    <location>
        <begin position="460"/>
        <end position="659"/>
    </location>
</feature>
<feature type="domain" description="Carboxylesterase type B" evidence="6">
    <location>
        <begin position="163"/>
        <end position="380"/>
    </location>
</feature>
<keyword evidence="3 5" id="KW-0378">Hydrolase</keyword>
<dbReference type="GO" id="GO:0052689">
    <property type="term" value="F:carboxylic ester hydrolase activity"/>
    <property type="evidence" value="ECO:0007669"/>
    <property type="project" value="UniProtKB-KW"/>
</dbReference>
<dbReference type="InterPro" id="IPR050309">
    <property type="entry name" value="Type-B_Carboxylest/Lipase"/>
</dbReference>
<keyword evidence="4" id="KW-0325">Glycoprotein</keyword>